<dbReference type="Gene3D" id="3.90.70.10">
    <property type="entry name" value="Cysteine proteinases"/>
    <property type="match status" value="1"/>
</dbReference>
<name>A0A5D4SP48_9BACI</name>
<dbReference type="PANTHER" id="PTHR37806:SF1">
    <property type="entry name" value="PEPTIDASE C39-LIKE DOMAIN-CONTAINING PROTEIN"/>
    <property type="match status" value="1"/>
</dbReference>
<dbReference type="Pfam" id="PF18058">
    <property type="entry name" value="SbsC_C"/>
    <property type="match status" value="1"/>
</dbReference>
<dbReference type="CDD" id="cd02549">
    <property type="entry name" value="Peptidase_C39A"/>
    <property type="match status" value="1"/>
</dbReference>
<dbReference type="Proteomes" id="UP000323732">
    <property type="component" value="Unassembled WGS sequence"/>
</dbReference>
<organism evidence="3 4">
    <name type="scientific">Bacillus infantis</name>
    <dbReference type="NCBI Taxonomy" id="324767"/>
    <lineage>
        <taxon>Bacteria</taxon>
        <taxon>Bacillati</taxon>
        <taxon>Bacillota</taxon>
        <taxon>Bacilli</taxon>
        <taxon>Bacillales</taxon>
        <taxon>Bacillaceae</taxon>
        <taxon>Bacillus</taxon>
    </lineage>
</organism>
<dbReference type="PANTHER" id="PTHR37806">
    <property type="entry name" value="LMO0724 PROTEIN"/>
    <property type="match status" value="1"/>
</dbReference>
<dbReference type="InterPro" id="IPR039563">
    <property type="entry name" value="Peptidase_C39_single_dom"/>
</dbReference>
<dbReference type="Pfam" id="PF13529">
    <property type="entry name" value="Peptidase_C39_2"/>
    <property type="match status" value="1"/>
</dbReference>
<feature type="domain" description="SbsC C-terminal" evidence="2">
    <location>
        <begin position="329"/>
        <end position="467"/>
    </location>
</feature>
<dbReference type="InterPro" id="IPR041378">
    <property type="entry name" value="S-layer_SbsC_C"/>
</dbReference>
<protein>
    <recommendedName>
        <fullName evidence="5">Peptidase C39-like domain-containing protein</fullName>
    </recommendedName>
</protein>
<dbReference type="Gene3D" id="1.20.58.780">
    <property type="match status" value="1"/>
</dbReference>
<comment type="caution">
    <text evidence="3">The sequence shown here is derived from an EMBL/GenBank/DDBJ whole genome shotgun (WGS) entry which is preliminary data.</text>
</comment>
<dbReference type="InterPro" id="IPR039564">
    <property type="entry name" value="Peptidase_C39-like"/>
</dbReference>
<gene>
    <name evidence="3" type="ORF">FZD47_10780</name>
</gene>
<evidence type="ECO:0000259" key="1">
    <source>
        <dbReference type="Pfam" id="PF13529"/>
    </source>
</evidence>
<evidence type="ECO:0000313" key="3">
    <source>
        <dbReference type="EMBL" id="TYS63978.1"/>
    </source>
</evidence>
<sequence length="527" mass="58013">MYSLKVKTLSFFIFTVLLLAGLTVGDGEASAKKLDAPHIKQMPELPRGCEVTSLSMLLQDQGVNVGKMQLAKEVKKVPFKTNGVYGNPYDGFVGNMYTYGLPGLGVYHGPIFDLANKYLPGKVVDFTGSSPSAIYKAIDMGSPVWVITNTQFKQLPSSYFQTWNTSSGNLKITYKEHSVLVTGYDSQYVYINDPLYNKKNRAVPRKNFEASWIQMGSQAIAAIPKADWAKELSAGQIGKLTIMKPITLWDRTSTGLKAGRVLQPFETLKVCGYDGNYGGQYKLCGGGYVTNMSGFIRYETPPSSMLQERAVADAGKVLAAAKSYAGSLKWEIQADYRKGKYPGDVAGYPNMTYFNKTKEYMNLSQAAIGRVGDAAKKQALQNELNADVMTYYKRAVGYIDAVTSGKKLVGMAHSMDAAVMADPLGDAGEAKYHQLSAEVRKNAVLLYRVYGQSTREAVLAAYKKPAEDMIAKHRYTVTAKMMMDDFKALDQAKVAPEEYNQRAAELKAVVGHIKDAGVRERFLAELK</sequence>
<evidence type="ECO:0000259" key="2">
    <source>
        <dbReference type="Pfam" id="PF18058"/>
    </source>
</evidence>
<dbReference type="EMBL" id="VTES01000003">
    <property type="protein sequence ID" value="TYS63978.1"/>
    <property type="molecule type" value="Genomic_DNA"/>
</dbReference>
<evidence type="ECO:0000313" key="4">
    <source>
        <dbReference type="Proteomes" id="UP000323732"/>
    </source>
</evidence>
<feature type="domain" description="Peptidase C39-like" evidence="1">
    <location>
        <begin position="34"/>
        <end position="194"/>
    </location>
</feature>
<accession>A0A5D4SP48</accession>
<reference evidence="3 4" key="1">
    <citation type="submission" date="2019-08" db="EMBL/GenBank/DDBJ databases">
        <title>Bacillus genomes from the desert of Cuatro Cienegas, Coahuila.</title>
        <authorList>
            <person name="Olmedo-Alvarez G."/>
        </authorList>
    </citation>
    <scope>NUCLEOTIDE SEQUENCE [LARGE SCALE GENOMIC DNA]</scope>
    <source>
        <strain evidence="3 4">CH37_1T</strain>
    </source>
</reference>
<evidence type="ECO:0008006" key="5">
    <source>
        <dbReference type="Google" id="ProtNLM"/>
    </source>
</evidence>
<dbReference type="AlphaFoldDB" id="A0A5D4SP48"/>
<proteinExistence type="predicted"/>